<proteinExistence type="inferred from homology"/>
<keyword evidence="6 7" id="KW-0472">Membrane</keyword>
<keyword evidence="4 9" id="KW-0812">Transmembrane</keyword>
<dbReference type="InterPro" id="IPR006665">
    <property type="entry name" value="OmpA-like"/>
</dbReference>
<dbReference type="EMBL" id="JAKIKS010000091">
    <property type="protein sequence ID" value="MCL1126501.1"/>
    <property type="molecule type" value="Genomic_DNA"/>
</dbReference>
<evidence type="ECO:0000256" key="4">
    <source>
        <dbReference type="ARBA" id="ARBA00022692"/>
    </source>
</evidence>
<dbReference type="SUPFAM" id="SSF103088">
    <property type="entry name" value="OmpA-like"/>
    <property type="match status" value="1"/>
</dbReference>
<evidence type="ECO:0000256" key="5">
    <source>
        <dbReference type="ARBA" id="ARBA00022989"/>
    </source>
</evidence>
<dbReference type="Pfam" id="PF13677">
    <property type="entry name" value="MotB_plug"/>
    <property type="match status" value="1"/>
</dbReference>
<dbReference type="PROSITE" id="PS51123">
    <property type="entry name" value="OMPA_2"/>
    <property type="match status" value="1"/>
</dbReference>
<dbReference type="PANTHER" id="PTHR30329">
    <property type="entry name" value="STATOR ELEMENT OF FLAGELLAR MOTOR COMPLEX"/>
    <property type="match status" value="1"/>
</dbReference>
<name>A0ABT0LH59_9GAMM</name>
<evidence type="ECO:0000256" key="9">
    <source>
        <dbReference type="SAM" id="Phobius"/>
    </source>
</evidence>
<dbReference type="RefSeq" id="WP_248941890.1">
    <property type="nucleotide sequence ID" value="NZ_JAKIKS010000091.1"/>
</dbReference>
<dbReference type="Pfam" id="PF00691">
    <property type="entry name" value="OmpA"/>
    <property type="match status" value="1"/>
</dbReference>
<feature type="domain" description="OmpA-like" evidence="10">
    <location>
        <begin position="173"/>
        <end position="291"/>
    </location>
</feature>
<feature type="region of interest" description="Disordered" evidence="8">
    <location>
        <begin position="305"/>
        <end position="337"/>
    </location>
</feature>
<evidence type="ECO:0000256" key="2">
    <source>
        <dbReference type="ARBA" id="ARBA00008914"/>
    </source>
</evidence>
<comment type="subcellular location">
    <subcellularLocation>
        <location evidence="1">Cell membrane</location>
        <topology evidence="1">Single-pass membrane protein</topology>
    </subcellularLocation>
</comment>
<dbReference type="PANTHER" id="PTHR30329:SF21">
    <property type="entry name" value="LIPOPROTEIN YIAD-RELATED"/>
    <property type="match status" value="1"/>
</dbReference>
<comment type="similarity">
    <text evidence="2">Belongs to the MotB family.</text>
</comment>
<reference evidence="11 12" key="1">
    <citation type="submission" date="2022-01" db="EMBL/GenBank/DDBJ databases">
        <title>Whole genome-based taxonomy of the Shewanellaceae.</title>
        <authorList>
            <person name="Martin-Rodriguez A.J."/>
        </authorList>
    </citation>
    <scope>NUCLEOTIDE SEQUENCE [LARGE SCALE GENOMIC DNA]</scope>
    <source>
        <strain evidence="11 12">DSM 17177</strain>
    </source>
</reference>
<accession>A0ABT0LH59</accession>
<feature type="compositionally biased region" description="Basic and acidic residues" evidence="8">
    <location>
        <begin position="311"/>
        <end position="324"/>
    </location>
</feature>
<dbReference type="Gene3D" id="3.30.1330.60">
    <property type="entry name" value="OmpA-like domain"/>
    <property type="match status" value="1"/>
</dbReference>
<organism evidence="11 12">
    <name type="scientific">Shewanella surugensis</name>
    <dbReference type="NCBI Taxonomy" id="212020"/>
    <lineage>
        <taxon>Bacteria</taxon>
        <taxon>Pseudomonadati</taxon>
        <taxon>Pseudomonadota</taxon>
        <taxon>Gammaproteobacteria</taxon>
        <taxon>Alteromonadales</taxon>
        <taxon>Shewanellaceae</taxon>
        <taxon>Shewanella</taxon>
    </lineage>
</organism>
<dbReference type="InterPro" id="IPR025713">
    <property type="entry name" value="MotB-like_N_dom"/>
</dbReference>
<keyword evidence="3" id="KW-1003">Cell membrane</keyword>
<evidence type="ECO:0000256" key="1">
    <source>
        <dbReference type="ARBA" id="ARBA00004162"/>
    </source>
</evidence>
<evidence type="ECO:0000256" key="8">
    <source>
        <dbReference type="SAM" id="MobiDB-lite"/>
    </source>
</evidence>
<keyword evidence="5 9" id="KW-1133">Transmembrane helix</keyword>
<dbReference type="InterPro" id="IPR036737">
    <property type="entry name" value="OmpA-like_sf"/>
</dbReference>
<feature type="transmembrane region" description="Helical" evidence="9">
    <location>
        <begin position="21"/>
        <end position="47"/>
    </location>
</feature>
<sequence>MAKQNEPIVIRKRPRQRRESANSGAWKVAFADFTLAMMALFMVLWIIQMADQTEREQIVQYLQGDMHATGSINPFDLSKSPSMIDLEGAIPIQQAILPASGTGVEKSGPALHNHIPAGIDNPKAGRGPELNAMVPGQFETQAQLEFLAREVDKIIKQVDMGTNVAIQVVPQGIRILVHDNVRQSMFTRGSAKMDPYFEDLLLALGPLLAKVENKISISGHTDSSTYIGKTFTNWELSSQRALMARRVLEYGGVKRNQIVQVTGMADQAPFIVNDPTANANRRIEMLVLTQTAERQIKEMAGFPTKTIGADPRLEQAKKLAENNRPRTRYPEQWNSYE</sequence>
<protein>
    <submittedName>
        <fullName evidence="11">OmpA family protein</fullName>
    </submittedName>
</protein>
<evidence type="ECO:0000259" key="10">
    <source>
        <dbReference type="PROSITE" id="PS51123"/>
    </source>
</evidence>
<evidence type="ECO:0000256" key="7">
    <source>
        <dbReference type="PROSITE-ProRule" id="PRU00473"/>
    </source>
</evidence>
<comment type="caution">
    <text evidence="11">The sequence shown here is derived from an EMBL/GenBank/DDBJ whole genome shotgun (WGS) entry which is preliminary data.</text>
</comment>
<evidence type="ECO:0000313" key="12">
    <source>
        <dbReference type="Proteomes" id="UP001203423"/>
    </source>
</evidence>
<dbReference type="Proteomes" id="UP001203423">
    <property type="component" value="Unassembled WGS sequence"/>
</dbReference>
<keyword evidence="12" id="KW-1185">Reference proteome</keyword>
<evidence type="ECO:0000256" key="6">
    <source>
        <dbReference type="ARBA" id="ARBA00023136"/>
    </source>
</evidence>
<dbReference type="InterPro" id="IPR050330">
    <property type="entry name" value="Bact_OuterMem_StrucFunc"/>
</dbReference>
<evidence type="ECO:0000313" key="11">
    <source>
        <dbReference type="EMBL" id="MCL1126501.1"/>
    </source>
</evidence>
<evidence type="ECO:0000256" key="3">
    <source>
        <dbReference type="ARBA" id="ARBA00022475"/>
    </source>
</evidence>
<gene>
    <name evidence="11" type="ORF">L2764_18930</name>
</gene>